<dbReference type="Proteomes" id="UP000247569">
    <property type="component" value="Unassembled WGS sequence"/>
</dbReference>
<dbReference type="SUPFAM" id="SSF46785">
    <property type="entry name" value="Winged helix' DNA-binding domain"/>
    <property type="match status" value="1"/>
</dbReference>
<dbReference type="PANTHER" id="PTHR33169:SF14">
    <property type="entry name" value="TRANSCRIPTIONAL REGULATOR RV3488"/>
    <property type="match status" value="1"/>
</dbReference>
<dbReference type="AlphaFoldDB" id="A0A318K9E2"/>
<dbReference type="EMBL" id="QJKF01000002">
    <property type="protein sequence ID" value="PXX69344.1"/>
    <property type="molecule type" value="Genomic_DNA"/>
</dbReference>
<dbReference type="Pfam" id="PF03551">
    <property type="entry name" value="PadR"/>
    <property type="match status" value="1"/>
</dbReference>
<dbReference type="OrthoDB" id="8443918at2"/>
<dbReference type="PANTHER" id="PTHR33169">
    <property type="entry name" value="PADR-FAMILY TRANSCRIPTIONAL REGULATOR"/>
    <property type="match status" value="1"/>
</dbReference>
<accession>A0A318K9E2</accession>
<name>A0A318K9E2_9NOCA</name>
<reference evidence="2 3" key="1">
    <citation type="submission" date="2018-05" db="EMBL/GenBank/DDBJ databases">
        <title>Genomic Encyclopedia of Type Strains, Phase IV (KMG-IV): sequencing the most valuable type-strain genomes for metagenomic binning, comparative biology and taxonomic classification.</title>
        <authorList>
            <person name="Goeker M."/>
        </authorList>
    </citation>
    <scope>NUCLEOTIDE SEQUENCE [LARGE SCALE GENOMIC DNA]</scope>
    <source>
        <strain evidence="2 3">DSM 44704</strain>
    </source>
</reference>
<comment type="caution">
    <text evidence="2">The sequence shown here is derived from an EMBL/GenBank/DDBJ whole genome shotgun (WGS) entry which is preliminary data.</text>
</comment>
<dbReference type="InterPro" id="IPR036388">
    <property type="entry name" value="WH-like_DNA-bd_sf"/>
</dbReference>
<feature type="domain" description="Transcription regulator PadR N-terminal" evidence="1">
    <location>
        <begin position="16"/>
        <end position="92"/>
    </location>
</feature>
<protein>
    <submittedName>
        <fullName evidence="2">PadR family transcriptional regulator</fullName>
    </submittedName>
</protein>
<organism evidence="2 3">
    <name type="scientific">Nocardia tenerifensis</name>
    <dbReference type="NCBI Taxonomy" id="228006"/>
    <lineage>
        <taxon>Bacteria</taxon>
        <taxon>Bacillati</taxon>
        <taxon>Actinomycetota</taxon>
        <taxon>Actinomycetes</taxon>
        <taxon>Mycobacteriales</taxon>
        <taxon>Nocardiaceae</taxon>
        <taxon>Nocardia</taxon>
    </lineage>
</organism>
<evidence type="ECO:0000313" key="3">
    <source>
        <dbReference type="Proteomes" id="UP000247569"/>
    </source>
</evidence>
<dbReference type="InterPro" id="IPR005149">
    <property type="entry name" value="Tscrpt_reg_PadR_N"/>
</dbReference>
<sequence>MATRRDPLHNSLALVVLAYLIERPMHPYELGKLLESRNAERSIEYKHASLYMVVEQLTRAGYLEPLRTERAGQRPERTVYRPTESGRARLRERMRELVSVPAKEYHRFEAALSVLVVLPPTEVPGLLEQRGQALAEQIEHQRSVVAAAPDVDPVFLIEYHYRLELLEAERRFVDRFRALIQHDPAALGEFWQRLHLD</sequence>
<proteinExistence type="predicted"/>
<dbReference type="Gene3D" id="1.10.10.10">
    <property type="entry name" value="Winged helix-like DNA-binding domain superfamily/Winged helix DNA-binding domain"/>
    <property type="match status" value="1"/>
</dbReference>
<keyword evidence="3" id="KW-1185">Reference proteome</keyword>
<dbReference type="InterPro" id="IPR036390">
    <property type="entry name" value="WH_DNA-bd_sf"/>
</dbReference>
<dbReference type="RefSeq" id="WP_040740540.1">
    <property type="nucleotide sequence ID" value="NZ_QJKF01000002.1"/>
</dbReference>
<dbReference type="InterPro" id="IPR052509">
    <property type="entry name" value="Metal_resp_DNA-bind_regulator"/>
</dbReference>
<evidence type="ECO:0000259" key="1">
    <source>
        <dbReference type="Pfam" id="PF03551"/>
    </source>
</evidence>
<evidence type="ECO:0000313" key="2">
    <source>
        <dbReference type="EMBL" id="PXX69344.1"/>
    </source>
</evidence>
<gene>
    <name evidence="2" type="ORF">DFR70_1021033</name>
</gene>